<accession>A0A5B7GSD3</accession>
<name>A0A5B7GSD3_PORTR</name>
<proteinExistence type="predicted"/>
<dbReference type="EMBL" id="VSRR010020229">
    <property type="protein sequence ID" value="MPC62930.1"/>
    <property type="molecule type" value="Genomic_DNA"/>
</dbReference>
<evidence type="ECO:0000313" key="2">
    <source>
        <dbReference type="EMBL" id="MPC62930.1"/>
    </source>
</evidence>
<dbReference type="AlphaFoldDB" id="A0A5B7GSD3"/>
<evidence type="ECO:0000256" key="1">
    <source>
        <dbReference type="SAM" id="MobiDB-lite"/>
    </source>
</evidence>
<dbReference type="Proteomes" id="UP000324222">
    <property type="component" value="Unassembled WGS sequence"/>
</dbReference>
<protein>
    <submittedName>
        <fullName evidence="2">Uncharacterized protein</fullName>
    </submittedName>
</protein>
<reference evidence="2 3" key="1">
    <citation type="submission" date="2019-05" db="EMBL/GenBank/DDBJ databases">
        <title>Another draft genome of Portunus trituberculatus and its Hox gene families provides insights of decapod evolution.</title>
        <authorList>
            <person name="Jeong J.-H."/>
            <person name="Song I."/>
            <person name="Kim S."/>
            <person name="Choi T."/>
            <person name="Kim D."/>
            <person name="Ryu S."/>
            <person name="Kim W."/>
        </authorList>
    </citation>
    <scope>NUCLEOTIDE SEQUENCE [LARGE SCALE GENOMIC DNA]</scope>
    <source>
        <tissue evidence="2">Muscle</tissue>
    </source>
</reference>
<organism evidence="2 3">
    <name type="scientific">Portunus trituberculatus</name>
    <name type="common">Swimming crab</name>
    <name type="synonym">Neptunus trituberculatus</name>
    <dbReference type="NCBI Taxonomy" id="210409"/>
    <lineage>
        <taxon>Eukaryota</taxon>
        <taxon>Metazoa</taxon>
        <taxon>Ecdysozoa</taxon>
        <taxon>Arthropoda</taxon>
        <taxon>Crustacea</taxon>
        <taxon>Multicrustacea</taxon>
        <taxon>Malacostraca</taxon>
        <taxon>Eumalacostraca</taxon>
        <taxon>Eucarida</taxon>
        <taxon>Decapoda</taxon>
        <taxon>Pleocyemata</taxon>
        <taxon>Brachyura</taxon>
        <taxon>Eubrachyura</taxon>
        <taxon>Portunoidea</taxon>
        <taxon>Portunidae</taxon>
        <taxon>Portuninae</taxon>
        <taxon>Portunus</taxon>
    </lineage>
</organism>
<sequence length="102" mass="10638">MHKNVILMTMAAQLVEGEEGEAREPFFTTTCVGGRLSGKQFPARDMQRPGEAQPGGAAGPEVEMVLTSAVSPTTSGGCHASVPWTGKAVHSALGTFLHCLRG</sequence>
<feature type="compositionally biased region" description="Low complexity" evidence="1">
    <location>
        <begin position="49"/>
        <end position="61"/>
    </location>
</feature>
<evidence type="ECO:0000313" key="3">
    <source>
        <dbReference type="Proteomes" id="UP000324222"/>
    </source>
</evidence>
<feature type="region of interest" description="Disordered" evidence="1">
    <location>
        <begin position="38"/>
        <end position="61"/>
    </location>
</feature>
<gene>
    <name evidence="2" type="ORF">E2C01_057021</name>
</gene>
<comment type="caution">
    <text evidence="2">The sequence shown here is derived from an EMBL/GenBank/DDBJ whole genome shotgun (WGS) entry which is preliminary data.</text>
</comment>
<keyword evidence="3" id="KW-1185">Reference proteome</keyword>